<evidence type="ECO:0000313" key="2">
    <source>
        <dbReference type="Proteomes" id="UP000253501"/>
    </source>
</evidence>
<protein>
    <submittedName>
        <fullName evidence="1">DUF932 domain-containing protein</fullName>
    </submittedName>
</protein>
<accession>A0A367PHE6</accession>
<name>A0A367PHE6_CUPNE</name>
<dbReference type="InterPro" id="IPR017686">
    <property type="entry name" value="Phg/plasmid-like_prot"/>
</dbReference>
<gene>
    <name evidence="1" type="ORF">DDK22_16600</name>
</gene>
<comment type="caution">
    <text evidence="1">The sequence shown here is derived from an EMBL/GenBank/DDBJ whole genome shotgun (WGS) entry which is preliminary data.</text>
</comment>
<proteinExistence type="predicted"/>
<dbReference type="EMBL" id="QDHA01000039">
    <property type="protein sequence ID" value="RCJ07301.1"/>
    <property type="molecule type" value="Genomic_DNA"/>
</dbReference>
<organism evidence="1 2">
    <name type="scientific">Cupriavidus necator</name>
    <name type="common">Alcaligenes eutrophus</name>
    <name type="synonym">Ralstonia eutropha</name>
    <dbReference type="NCBI Taxonomy" id="106590"/>
    <lineage>
        <taxon>Bacteria</taxon>
        <taxon>Pseudomonadati</taxon>
        <taxon>Pseudomonadota</taxon>
        <taxon>Betaproteobacteria</taxon>
        <taxon>Burkholderiales</taxon>
        <taxon>Burkholderiaceae</taxon>
        <taxon>Cupriavidus</taxon>
    </lineage>
</organism>
<reference evidence="1 2" key="1">
    <citation type="submission" date="2018-04" db="EMBL/GenBank/DDBJ databases">
        <title>Cupriavidus necator CR12 genome sequencing and assembly.</title>
        <authorList>
            <person name="Ben Fekih I."/>
            <person name="Mazhar H.S."/>
            <person name="Bello S.K."/>
            <person name="Rensing C."/>
        </authorList>
    </citation>
    <scope>NUCLEOTIDE SEQUENCE [LARGE SCALE GENOMIC DNA]</scope>
    <source>
        <strain evidence="1 2">CR12</strain>
    </source>
</reference>
<sequence>MPHLIGEMFYVGEVPWHGLGAPLKDRPGLEGAIAAGGLDWTVSTMPLSVVGEPHSLAPQRVAVVRDDRQTGQPGRVLGVVHPQFQLLQNRDGLTLFDGLFEGGGNYETGGYLKQGEVVWLQAALAEPIQVGDNDELKTYLLFSNSHDGTRPIDIRLTTVRVVCNNTLTLATRAREAGTFFRRGHNLSLEKLRTEAKAFFKLLLKDQSTQQEIMQKMSAAACDDAAFKSFLERLLPDPMPPASVATNTAVAQAYATRLDNIRASRQAMFGVRRDGCQQRGSTQQVKAETATWWGTLNAITAWVDHVQEVKGSVFAHQMFGAGNDFKGSAYARIRKELAL</sequence>
<dbReference type="Proteomes" id="UP000253501">
    <property type="component" value="Unassembled WGS sequence"/>
</dbReference>
<dbReference type="Pfam" id="PF06067">
    <property type="entry name" value="DUF932"/>
    <property type="match status" value="1"/>
</dbReference>
<dbReference type="InterPro" id="IPR026325">
    <property type="entry name" value="DUF932"/>
</dbReference>
<dbReference type="AlphaFoldDB" id="A0A367PHE6"/>
<dbReference type="RefSeq" id="WP_114132849.1">
    <property type="nucleotide sequence ID" value="NZ_CP068434.1"/>
</dbReference>
<evidence type="ECO:0000313" key="1">
    <source>
        <dbReference type="EMBL" id="RCJ07301.1"/>
    </source>
</evidence>
<dbReference type="NCBIfam" id="TIGR03299">
    <property type="entry name" value="LGT_TIGR03299"/>
    <property type="match status" value="1"/>
</dbReference>